<dbReference type="Proteomes" id="UP001177140">
    <property type="component" value="Unassembled WGS sequence"/>
</dbReference>
<dbReference type="EMBL" id="JAJJMA010197347">
    <property type="protein sequence ID" value="MCL7039066.1"/>
    <property type="molecule type" value="Genomic_DNA"/>
</dbReference>
<dbReference type="Pfam" id="PF00924">
    <property type="entry name" value="MS_channel_2nd"/>
    <property type="match status" value="1"/>
</dbReference>
<evidence type="ECO:0000313" key="3">
    <source>
        <dbReference type="EMBL" id="MCL7039066.1"/>
    </source>
</evidence>
<feature type="domain" description="Mechanosensitive ion channel MscS" evidence="2">
    <location>
        <begin position="111"/>
        <end position="158"/>
    </location>
</feature>
<gene>
    <name evidence="3" type="ORF">MKW94_004615</name>
</gene>
<feature type="transmembrane region" description="Helical" evidence="1">
    <location>
        <begin position="77"/>
        <end position="96"/>
    </location>
</feature>
<dbReference type="InterPro" id="IPR006685">
    <property type="entry name" value="MscS_channel_2nd"/>
</dbReference>
<keyword evidence="1" id="KW-1133">Transmembrane helix</keyword>
<reference evidence="3" key="1">
    <citation type="submission" date="2022-03" db="EMBL/GenBank/DDBJ databases">
        <title>A functionally conserved STORR gene fusion in Papaver species that diverged 16.8 million years ago.</title>
        <authorList>
            <person name="Catania T."/>
        </authorList>
    </citation>
    <scope>NUCLEOTIDE SEQUENCE</scope>
    <source>
        <strain evidence="3">S-191538</strain>
    </source>
</reference>
<dbReference type="AlphaFoldDB" id="A0AA41VD52"/>
<dbReference type="GO" id="GO:0016020">
    <property type="term" value="C:membrane"/>
    <property type="evidence" value="ECO:0007669"/>
    <property type="project" value="InterPro"/>
</dbReference>
<protein>
    <recommendedName>
        <fullName evidence="2">Mechanosensitive ion channel MscS domain-containing protein</fullName>
    </recommendedName>
</protein>
<keyword evidence="4" id="KW-1185">Reference proteome</keyword>
<accession>A0AA41VD52</accession>
<keyword evidence="1" id="KW-0812">Transmembrane</keyword>
<evidence type="ECO:0000256" key="1">
    <source>
        <dbReference type="SAM" id="Phobius"/>
    </source>
</evidence>
<dbReference type="Gene3D" id="2.30.30.60">
    <property type="match status" value="1"/>
</dbReference>
<name>A0AA41VD52_PAPNU</name>
<evidence type="ECO:0000259" key="2">
    <source>
        <dbReference type="Pfam" id="PF00924"/>
    </source>
</evidence>
<proteinExistence type="predicted"/>
<evidence type="ECO:0000313" key="4">
    <source>
        <dbReference type="Proteomes" id="UP001177140"/>
    </source>
</evidence>
<dbReference type="GO" id="GO:0055085">
    <property type="term" value="P:transmembrane transport"/>
    <property type="evidence" value="ECO:0007669"/>
    <property type="project" value="InterPro"/>
</dbReference>
<organism evidence="3 4">
    <name type="scientific">Papaver nudicaule</name>
    <name type="common">Iceland poppy</name>
    <dbReference type="NCBI Taxonomy" id="74823"/>
    <lineage>
        <taxon>Eukaryota</taxon>
        <taxon>Viridiplantae</taxon>
        <taxon>Streptophyta</taxon>
        <taxon>Embryophyta</taxon>
        <taxon>Tracheophyta</taxon>
        <taxon>Spermatophyta</taxon>
        <taxon>Magnoliopsida</taxon>
        <taxon>Ranunculales</taxon>
        <taxon>Papaveraceae</taxon>
        <taxon>Papaveroideae</taxon>
        <taxon>Papaver</taxon>
    </lineage>
</organism>
<dbReference type="InterPro" id="IPR023408">
    <property type="entry name" value="MscS_beta-dom_sf"/>
</dbReference>
<comment type="caution">
    <text evidence="3">The sequence shown here is derived from an EMBL/GenBank/DDBJ whole genome shotgun (WGS) entry which is preliminary data.</text>
</comment>
<keyword evidence="1" id="KW-0472">Membrane</keyword>
<sequence length="243" mass="27459">MYSLSRRVVNGAVSPFPTRQITTLKPFSHFSNLRNSKTLPVPKLRISSSLNPSFPPSIVNNKGISTSLITVLVEKSASIPSVFIVITAYVLFRLVLKRIRKIRVLREVRSNFKVGDHIITTVDGERIEGEVENIGWLGTRVKLKDGKLFYISNGKLYDSGSVEIQIRSAPWQFSKDPKFESLEFLKLRQDDITMLVRISLCFCLFSFDSQIPKIPKGIQSLDQFVLPLIISQLLQIVPTGTQH</sequence>